<dbReference type="GO" id="GO:0005524">
    <property type="term" value="F:ATP binding"/>
    <property type="evidence" value="ECO:0007669"/>
    <property type="project" value="UniProtKB-KW"/>
</dbReference>
<gene>
    <name evidence="10" type="ORF">BAE44_0010739</name>
</gene>
<protein>
    <submittedName>
        <fullName evidence="10">Putative disease resistance RPP13-like protein 1</fullName>
    </submittedName>
</protein>
<comment type="similarity">
    <text evidence="1">Belongs to the disease resistance NB-LRR family.</text>
</comment>
<dbReference type="OrthoDB" id="785704at2759"/>
<dbReference type="InterPro" id="IPR002182">
    <property type="entry name" value="NB-ARC"/>
</dbReference>
<keyword evidence="5" id="KW-0611">Plant defense</keyword>
<dbReference type="InterPro" id="IPR056789">
    <property type="entry name" value="LRR_R13L1-DRL21"/>
</dbReference>
<evidence type="ECO:0000256" key="2">
    <source>
        <dbReference type="ARBA" id="ARBA00022614"/>
    </source>
</evidence>
<dbReference type="PRINTS" id="PR00364">
    <property type="entry name" value="DISEASERSIST"/>
</dbReference>
<sequence>MTEVALAVAGLRLVVSPVLKRLLADASTYLGVDMASELHELETTIMPQIDLVIEAGEKSPHKAKLVAWLRQLKEAFYNAEDLLDKHEYNLLKHKAKGGKDSLLGVDVSSIKAKILKPLCAATSRASNVLPGNRKIIQQLNELKTMLAKAKDFREFLGLPAGCSTESPARATSIVLPATSLAPPRVFGRDGDRDRIINLLTKSSPAEADSARYSGLAIIAHGGAGKSTLAQYVYNDNRVKEHFDVRMWVCISRKLDVHRHTREIIESATNGDCPHVDNIDTLQCKLWNILQNSKRFLLVLDDVWFEESSNETAWDLLLAPLVSQQAGSKVLVTSRRGTFPFAFHCEEVILLKSMEDIAFLALFKHYAFSGEEISDQWLRIKLEEIAQNIAKKIGHSPLAAKVLGSQLSRKKDVTTWKDALRVNNLSEPMRALLWSYEKLDPRLQRSKLPKSVGQLKHLRYLNLIKTLISKLPESLGTLYHLELLQLNHKVNSLPNKLCNLSKLRHLEGYDDRIYEMHERNIPQISSIGKLTSLQKLNYFSVQKMKGYELCQLRDMNELGGSLMVTNLENATRKDKALESKIHQKNHLKELHLVWSSENDMDAVDILHLEILEGLKPPPQLKGLTIEGYKSATYPNWLLEGSYFENLESFGLVNCCVLEGLPPDTELFRDCSRLLLDNLPNLKTMPCLPAVLTHLSIRGCPLLMFVTNDEMEQHDQSENMMGKEQLASQLALIWEVDSRSFFKTALNVEHSSLKQLIPLMGDDVSKHHQTIERALEEERDGVLMKENVIKAWLCCHEQRIRVIYGRSMGLPLIPPSGLCELYLSSCSLTDGALSVCLGDLSSLRRVGTWSRLYGIIP</sequence>
<evidence type="ECO:0000256" key="3">
    <source>
        <dbReference type="ARBA" id="ARBA00022737"/>
    </source>
</evidence>
<dbReference type="Gene3D" id="3.40.50.300">
    <property type="entry name" value="P-loop containing nucleotide triphosphate hydrolases"/>
    <property type="match status" value="1"/>
</dbReference>
<dbReference type="Pfam" id="PF18052">
    <property type="entry name" value="Rx_N"/>
    <property type="match status" value="1"/>
</dbReference>
<dbReference type="STRING" id="888268.A0A1E5VSZ9"/>
<dbReference type="PANTHER" id="PTHR36766:SF60">
    <property type="entry name" value="NB-ARC DOMAIN-CONTAINING PROTEIN"/>
    <property type="match status" value="1"/>
</dbReference>
<reference evidence="10 11" key="1">
    <citation type="submission" date="2016-09" db="EMBL/GenBank/DDBJ databases">
        <title>The draft genome of Dichanthelium oligosanthes: A C3 panicoid grass species.</title>
        <authorList>
            <person name="Studer A.J."/>
            <person name="Schnable J.C."/>
            <person name="Brutnell T.P."/>
        </authorList>
    </citation>
    <scope>NUCLEOTIDE SEQUENCE [LARGE SCALE GENOMIC DNA]</scope>
    <source>
        <strain evidence="11">cv. Kellogg 1175</strain>
        <tissue evidence="10">Leaf</tissue>
    </source>
</reference>
<feature type="domain" description="Disease resistance N-terminal" evidence="8">
    <location>
        <begin position="30"/>
        <end position="99"/>
    </location>
</feature>
<dbReference type="EMBL" id="LWDX02030490">
    <property type="protein sequence ID" value="OEL28241.1"/>
    <property type="molecule type" value="Genomic_DNA"/>
</dbReference>
<dbReference type="InterPro" id="IPR041118">
    <property type="entry name" value="Rx_N"/>
</dbReference>
<keyword evidence="4" id="KW-0547">Nucleotide-binding</keyword>
<evidence type="ECO:0000259" key="9">
    <source>
        <dbReference type="Pfam" id="PF25019"/>
    </source>
</evidence>
<feature type="domain" description="R13L1/DRL21-like LRR repeat region" evidence="9">
    <location>
        <begin position="548"/>
        <end position="664"/>
    </location>
</feature>
<dbReference type="PANTHER" id="PTHR36766">
    <property type="entry name" value="PLANT BROAD-SPECTRUM MILDEW RESISTANCE PROTEIN RPW8"/>
    <property type="match status" value="1"/>
</dbReference>
<dbReference type="Pfam" id="PF25019">
    <property type="entry name" value="LRR_R13L1-DRL21"/>
    <property type="match status" value="1"/>
</dbReference>
<accession>A0A1E5VSZ9</accession>
<feature type="domain" description="NB-ARC" evidence="7">
    <location>
        <begin position="214"/>
        <end position="368"/>
    </location>
</feature>
<evidence type="ECO:0000313" key="11">
    <source>
        <dbReference type="Proteomes" id="UP000095767"/>
    </source>
</evidence>
<evidence type="ECO:0000313" key="10">
    <source>
        <dbReference type="EMBL" id="OEL28241.1"/>
    </source>
</evidence>
<dbReference type="Pfam" id="PF00931">
    <property type="entry name" value="NB-ARC"/>
    <property type="match status" value="1"/>
</dbReference>
<evidence type="ECO:0000259" key="7">
    <source>
        <dbReference type="Pfam" id="PF00931"/>
    </source>
</evidence>
<dbReference type="Proteomes" id="UP000095767">
    <property type="component" value="Unassembled WGS sequence"/>
</dbReference>
<keyword evidence="2" id="KW-0433">Leucine-rich repeat</keyword>
<comment type="caution">
    <text evidence="10">The sequence shown here is derived from an EMBL/GenBank/DDBJ whole genome shotgun (WGS) entry which is preliminary data.</text>
</comment>
<keyword evidence="11" id="KW-1185">Reference proteome</keyword>
<dbReference type="SUPFAM" id="SSF52058">
    <property type="entry name" value="L domain-like"/>
    <property type="match status" value="1"/>
</dbReference>
<dbReference type="InterPro" id="IPR042197">
    <property type="entry name" value="Apaf_helical"/>
</dbReference>
<keyword evidence="3" id="KW-0677">Repeat</keyword>
<organism evidence="10 11">
    <name type="scientific">Dichanthelium oligosanthes</name>
    <dbReference type="NCBI Taxonomy" id="888268"/>
    <lineage>
        <taxon>Eukaryota</taxon>
        <taxon>Viridiplantae</taxon>
        <taxon>Streptophyta</taxon>
        <taxon>Embryophyta</taxon>
        <taxon>Tracheophyta</taxon>
        <taxon>Spermatophyta</taxon>
        <taxon>Magnoliopsida</taxon>
        <taxon>Liliopsida</taxon>
        <taxon>Poales</taxon>
        <taxon>Poaceae</taxon>
        <taxon>PACMAD clade</taxon>
        <taxon>Panicoideae</taxon>
        <taxon>Panicodae</taxon>
        <taxon>Paniceae</taxon>
        <taxon>Dichantheliinae</taxon>
        <taxon>Dichanthelium</taxon>
    </lineage>
</organism>
<dbReference type="Gene3D" id="1.10.8.430">
    <property type="entry name" value="Helical domain of apoptotic protease-activating factors"/>
    <property type="match status" value="1"/>
</dbReference>
<evidence type="ECO:0000256" key="1">
    <source>
        <dbReference type="ARBA" id="ARBA00008894"/>
    </source>
</evidence>
<evidence type="ECO:0000256" key="4">
    <source>
        <dbReference type="ARBA" id="ARBA00022741"/>
    </source>
</evidence>
<dbReference type="SUPFAM" id="SSF52540">
    <property type="entry name" value="P-loop containing nucleoside triphosphate hydrolases"/>
    <property type="match status" value="1"/>
</dbReference>
<proteinExistence type="inferred from homology"/>
<evidence type="ECO:0000256" key="6">
    <source>
        <dbReference type="ARBA" id="ARBA00022840"/>
    </source>
</evidence>
<dbReference type="InterPro" id="IPR032675">
    <property type="entry name" value="LRR_dom_sf"/>
</dbReference>
<dbReference type="InterPro" id="IPR027417">
    <property type="entry name" value="P-loop_NTPase"/>
</dbReference>
<dbReference type="GO" id="GO:0043531">
    <property type="term" value="F:ADP binding"/>
    <property type="evidence" value="ECO:0007669"/>
    <property type="project" value="InterPro"/>
</dbReference>
<evidence type="ECO:0000256" key="5">
    <source>
        <dbReference type="ARBA" id="ARBA00022821"/>
    </source>
</evidence>
<dbReference type="AlphaFoldDB" id="A0A1E5VSZ9"/>
<name>A0A1E5VSZ9_9POAL</name>
<dbReference type="GO" id="GO:0051707">
    <property type="term" value="P:response to other organism"/>
    <property type="evidence" value="ECO:0007669"/>
    <property type="project" value="UniProtKB-ARBA"/>
</dbReference>
<keyword evidence="6" id="KW-0067">ATP-binding</keyword>
<dbReference type="Gene3D" id="3.80.10.10">
    <property type="entry name" value="Ribonuclease Inhibitor"/>
    <property type="match status" value="1"/>
</dbReference>
<evidence type="ECO:0000259" key="8">
    <source>
        <dbReference type="Pfam" id="PF18052"/>
    </source>
</evidence>
<dbReference type="GO" id="GO:0006952">
    <property type="term" value="P:defense response"/>
    <property type="evidence" value="ECO:0007669"/>
    <property type="project" value="UniProtKB-KW"/>
</dbReference>